<organism evidence="1">
    <name type="scientific">Beihai levi-like virus 1</name>
    <dbReference type="NCBI Taxonomy" id="1922394"/>
    <lineage>
        <taxon>Viruses</taxon>
        <taxon>Riboviria</taxon>
    </lineage>
</organism>
<sequence>MLTDPQNLTINTVATDLPRTTNGASQNVYTNADGTVRFKVRQSVQKTRVRREIRIEQDKIAADPISAVNSLAGVSVYLVIDEPKNGVFSDTEITHLIEALRGWLIAANYDKVLSGEY</sequence>
<accession>A0A1L3KI13</accession>
<dbReference type="Gene3D" id="2.40.160.220">
    <property type="match status" value="1"/>
</dbReference>
<protein>
    <submittedName>
        <fullName evidence="1">Uncharacterized protein</fullName>
    </submittedName>
</protein>
<name>A0A1L3KI13_9VIRU</name>
<evidence type="ECO:0000313" key="1">
    <source>
        <dbReference type="EMBL" id="APG77060.1"/>
    </source>
</evidence>
<dbReference type="EMBL" id="KX883495">
    <property type="protein sequence ID" value="APG77060.1"/>
    <property type="molecule type" value="Genomic_RNA"/>
</dbReference>
<proteinExistence type="predicted"/>
<reference evidence="1" key="1">
    <citation type="journal article" date="2016" name="Nature">
        <title>Redefining the invertebrate RNA virosphere.</title>
        <authorList>
            <person name="Shi M."/>
            <person name="Lin X.D."/>
            <person name="Tian J.H."/>
            <person name="Chen L.J."/>
            <person name="Chen X."/>
            <person name="Li C.X."/>
            <person name="Qin X.C."/>
            <person name="Li J."/>
            <person name="Cao J.P."/>
            <person name="Eden J.S."/>
            <person name="Buchmann J."/>
            <person name="Wang W."/>
            <person name="Xu J."/>
            <person name="Holmes E.C."/>
            <person name="Zhang Y.Z."/>
        </authorList>
    </citation>
    <scope>NUCLEOTIDE SEQUENCE</scope>
    <source>
        <strain evidence="1">BHTSS17154</strain>
    </source>
</reference>